<evidence type="ECO:0000313" key="7">
    <source>
        <dbReference type="Proteomes" id="UP000018766"/>
    </source>
</evidence>
<comment type="similarity">
    <text evidence="1 5">Belongs to the glutathione peroxidase family.</text>
</comment>
<dbReference type="InterPro" id="IPR029759">
    <property type="entry name" value="GPX_AS"/>
</dbReference>
<dbReference type="AlphaFoldDB" id="V8G6J9"/>
<dbReference type="InterPro" id="IPR000889">
    <property type="entry name" value="Glutathione_peroxidase"/>
</dbReference>
<dbReference type="FunFam" id="3.40.30.10:FF:000010">
    <property type="entry name" value="Glutathione peroxidase"/>
    <property type="match status" value="1"/>
</dbReference>
<dbReference type="GO" id="GO:0004601">
    <property type="term" value="F:peroxidase activity"/>
    <property type="evidence" value="ECO:0007669"/>
    <property type="project" value="UniProtKB-KW"/>
</dbReference>
<evidence type="ECO:0000256" key="4">
    <source>
        <dbReference type="PIRSR" id="PIRSR000303-1"/>
    </source>
</evidence>
<dbReference type="InterPro" id="IPR029760">
    <property type="entry name" value="GPX_CS"/>
</dbReference>
<dbReference type="SUPFAM" id="SSF52833">
    <property type="entry name" value="Thioredoxin-like"/>
    <property type="match status" value="1"/>
</dbReference>
<organism evidence="6 7">
    <name type="scientific">Pelistega indica</name>
    <dbReference type="NCBI Taxonomy" id="1414851"/>
    <lineage>
        <taxon>Bacteria</taxon>
        <taxon>Pseudomonadati</taxon>
        <taxon>Pseudomonadota</taxon>
        <taxon>Betaproteobacteria</taxon>
        <taxon>Burkholderiales</taxon>
        <taxon>Alcaligenaceae</taxon>
        <taxon>Pelistega</taxon>
    </lineage>
</organism>
<dbReference type="GO" id="GO:0034599">
    <property type="term" value="P:cellular response to oxidative stress"/>
    <property type="evidence" value="ECO:0007669"/>
    <property type="project" value="TreeGrafter"/>
</dbReference>
<dbReference type="PIRSF" id="PIRSF000303">
    <property type="entry name" value="Glutathion_perox"/>
    <property type="match status" value="1"/>
</dbReference>
<dbReference type="InterPro" id="IPR036249">
    <property type="entry name" value="Thioredoxin-like_sf"/>
</dbReference>
<dbReference type="Pfam" id="PF00255">
    <property type="entry name" value="GSHPx"/>
    <property type="match status" value="1"/>
</dbReference>
<dbReference type="PROSITE" id="PS00763">
    <property type="entry name" value="GLUTATHIONE_PEROXID_2"/>
    <property type="match status" value="1"/>
</dbReference>
<gene>
    <name evidence="6" type="ORF">V757_06400</name>
</gene>
<keyword evidence="7" id="KW-1185">Reference proteome</keyword>
<dbReference type="OrthoDB" id="9785502at2"/>
<protein>
    <recommendedName>
        <fullName evidence="5">Glutathione peroxidase</fullName>
    </recommendedName>
</protein>
<dbReference type="CDD" id="cd00340">
    <property type="entry name" value="GSH_Peroxidase"/>
    <property type="match status" value="1"/>
</dbReference>
<dbReference type="PANTHER" id="PTHR11592:SF78">
    <property type="entry name" value="GLUTATHIONE PEROXIDASE"/>
    <property type="match status" value="1"/>
</dbReference>
<comment type="caution">
    <text evidence="6">The sequence shown here is derived from an EMBL/GenBank/DDBJ whole genome shotgun (WGS) entry which is preliminary data.</text>
</comment>
<evidence type="ECO:0000256" key="2">
    <source>
        <dbReference type="ARBA" id="ARBA00022559"/>
    </source>
</evidence>
<dbReference type="PATRIC" id="fig|1414851.3.peg.1304"/>
<dbReference type="PROSITE" id="PS00460">
    <property type="entry name" value="GLUTATHIONE_PEROXID_1"/>
    <property type="match status" value="1"/>
</dbReference>
<dbReference type="Proteomes" id="UP000018766">
    <property type="component" value="Unassembled WGS sequence"/>
</dbReference>
<keyword evidence="2 5" id="KW-0575">Peroxidase</keyword>
<evidence type="ECO:0000256" key="5">
    <source>
        <dbReference type="RuleBase" id="RU000499"/>
    </source>
</evidence>
<dbReference type="Gene3D" id="3.40.30.10">
    <property type="entry name" value="Glutaredoxin"/>
    <property type="match status" value="1"/>
</dbReference>
<name>V8G6J9_9BURK</name>
<dbReference type="PANTHER" id="PTHR11592">
    <property type="entry name" value="GLUTATHIONE PEROXIDASE"/>
    <property type="match status" value="1"/>
</dbReference>
<feature type="active site" evidence="4">
    <location>
        <position position="37"/>
    </location>
</feature>
<sequence length="162" mass="18594">MDTDFYSFNAQTIDNQSFNFEQLKGKVVLIVNTASQCGFTPQYKELEKLYQTFRNQNFMILAFPCNQFGHQEPGDAVEIKHFCELNYGVTFTLMAKVDVNGDNAHPLFTWLKKQKSGIMGEHIKWNFTKFLVNKNGLVIGRYAPLTKPSNLSKDIQQAILNE</sequence>
<evidence type="ECO:0000313" key="6">
    <source>
        <dbReference type="EMBL" id="ETD71711.1"/>
    </source>
</evidence>
<proteinExistence type="inferred from homology"/>
<dbReference type="PROSITE" id="PS51355">
    <property type="entry name" value="GLUTATHIONE_PEROXID_3"/>
    <property type="match status" value="1"/>
</dbReference>
<evidence type="ECO:0000256" key="3">
    <source>
        <dbReference type="ARBA" id="ARBA00023002"/>
    </source>
</evidence>
<evidence type="ECO:0000256" key="1">
    <source>
        <dbReference type="ARBA" id="ARBA00006926"/>
    </source>
</evidence>
<accession>V8G6J9</accession>
<reference evidence="6 7" key="1">
    <citation type="submission" date="2013-11" db="EMBL/GenBank/DDBJ databases">
        <title>Genomic analysis of Pelistega sp. HM-7.</title>
        <authorList>
            <person name="Kumbhare S.V."/>
            <person name="Shetty S.A."/>
            <person name="Sharma O."/>
            <person name="Dhotre D.P."/>
        </authorList>
    </citation>
    <scope>NUCLEOTIDE SEQUENCE [LARGE SCALE GENOMIC DNA]</scope>
    <source>
        <strain evidence="6 7">HM-7</strain>
    </source>
</reference>
<dbReference type="EMBL" id="AYSV01000079">
    <property type="protein sequence ID" value="ETD71711.1"/>
    <property type="molecule type" value="Genomic_DNA"/>
</dbReference>
<keyword evidence="3 5" id="KW-0560">Oxidoreductase</keyword>
<dbReference type="PRINTS" id="PR01011">
    <property type="entry name" value="GLUTPROXDASE"/>
</dbReference>